<sequence>MFEEEEAVAMESQTIKHIWEDGCTGNTIPLPNVTSVIFAKVIEYCRKHREEDKAIAADGENNFKEWDAEFMKINHNILYDLIMAANYLDIKGRLDMTCQTMADMIKGKTPEEIHKMFNIKNDFALEEEEKIHREN</sequence>
<reference evidence="8" key="2">
    <citation type="submission" date="2019-10" db="EMBL/GenBank/DDBJ databases">
        <title>A de novo genome assembly of a pear dwarfing rootstock.</title>
        <authorList>
            <person name="Wang F."/>
            <person name="Wang J."/>
            <person name="Li S."/>
            <person name="Zhang Y."/>
            <person name="Fang M."/>
            <person name="Ma L."/>
            <person name="Zhao Y."/>
            <person name="Jiang S."/>
        </authorList>
    </citation>
    <scope>NUCLEOTIDE SEQUENCE [LARGE SCALE GENOMIC DNA]</scope>
</reference>
<comment type="caution">
    <text evidence="7">The sequence shown here is derived from an EMBL/GenBank/DDBJ whole genome shotgun (WGS) entry which is preliminary data.</text>
</comment>
<dbReference type="EMBL" id="SMOL01000402">
    <property type="protein sequence ID" value="KAB2615036.1"/>
    <property type="molecule type" value="Genomic_DNA"/>
</dbReference>
<dbReference type="PIRSF" id="PIRSF028729">
    <property type="entry name" value="E3_ubiquit_lig_SCF_Skp"/>
    <property type="match status" value="1"/>
</dbReference>
<evidence type="ECO:0000259" key="5">
    <source>
        <dbReference type="Pfam" id="PF01466"/>
    </source>
</evidence>
<dbReference type="FunFam" id="3.30.710.10:FF:000026">
    <property type="entry name" value="E3 ubiquitin ligase complex SCF subunit"/>
    <property type="match status" value="1"/>
</dbReference>
<dbReference type="Pfam" id="PF03931">
    <property type="entry name" value="Skp1_POZ"/>
    <property type="match status" value="1"/>
</dbReference>
<protein>
    <recommendedName>
        <fullName evidence="4">SKP1-like protein</fullName>
    </recommendedName>
</protein>
<dbReference type="InterPro" id="IPR016897">
    <property type="entry name" value="SKP1"/>
</dbReference>
<dbReference type="SUPFAM" id="SSF81382">
    <property type="entry name" value="Skp1 dimerisation domain-like"/>
    <property type="match status" value="1"/>
</dbReference>
<comment type="pathway">
    <text evidence="1 4">Protein modification; protein ubiquitination.</text>
</comment>
<evidence type="ECO:0000313" key="8">
    <source>
        <dbReference type="Proteomes" id="UP000327157"/>
    </source>
</evidence>
<dbReference type="InterPro" id="IPR001232">
    <property type="entry name" value="SKP1-like"/>
</dbReference>
<dbReference type="GO" id="GO:0006511">
    <property type="term" value="P:ubiquitin-dependent protein catabolic process"/>
    <property type="evidence" value="ECO:0007669"/>
    <property type="project" value="InterPro"/>
</dbReference>
<dbReference type="GO" id="GO:0009867">
    <property type="term" value="P:jasmonic acid mediated signaling pathway"/>
    <property type="evidence" value="ECO:0007669"/>
    <property type="project" value="UniProtKB-ARBA"/>
</dbReference>
<evidence type="ECO:0000256" key="4">
    <source>
        <dbReference type="PIRNR" id="PIRNR028729"/>
    </source>
</evidence>
<dbReference type="InterPro" id="IPR016072">
    <property type="entry name" value="Skp1_comp_dimer"/>
</dbReference>
<dbReference type="AlphaFoldDB" id="A0A5N5GHM4"/>
<dbReference type="Gene3D" id="3.30.710.10">
    <property type="entry name" value="Potassium Channel Kv1.1, Chain A"/>
    <property type="match status" value="1"/>
</dbReference>
<feature type="domain" description="SKP1 component dimerisation" evidence="5">
    <location>
        <begin position="94"/>
        <end position="135"/>
    </location>
</feature>
<organism evidence="7 8">
    <name type="scientific">Pyrus ussuriensis x Pyrus communis</name>
    <dbReference type="NCBI Taxonomy" id="2448454"/>
    <lineage>
        <taxon>Eukaryota</taxon>
        <taxon>Viridiplantae</taxon>
        <taxon>Streptophyta</taxon>
        <taxon>Embryophyta</taxon>
        <taxon>Tracheophyta</taxon>
        <taxon>Spermatophyta</taxon>
        <taxon>Magnoliopsida</taxon>
        <taxon>eudicotyledons</taxon>
        <taxon>Gunneridae</taxon>
        <taxon>Pentapetalae</taxon>
        <taxon>rosids</taxon>
        <taxon>fabids</taxon>
        <taxon>Rosales</taxon>
        <taxon>Rosaceae</taxon>
        <taxon>Amygdaloideae</taxon>
        <taxon>Maleae</taxon>
        <taxon>Pyrus</taxon>
    </lineage>
</organism>
<dbReference type="PANTHER" id="PTHR11165">
    <property type="entry name" value="SKP1"/>
    <property type="match status" value="1"/>
</dbReference>
<comment type="function">
    <text evidence="4">Involved in ubiquitination and subsequent proteasomal degradation of target proteins. Together with CUL1, RBX1 and a F-box protein, it forms a SCF E3 ubiquitin ligase complex. The functional specificity of this complex depends on the type of F-box protein. In the SCF complex, it serves as an adapter that links the F-box protein to CUL1.</text>
</comment>
<dbReference type="CDD" id="cd18322">
    <property type="entry name" value="BTB_POZ_SKP1"/>
    <property type="match status" value="1"/>
</dbReference>
<dbReference type="InterPro" id="IPR016073">
    <property type="entry name" value="Skp1_comp_POZ"/>
</dbReference>
<evidence type="ECO:0000256" key="2">
    <source>
        <dbReference type="ARBA" id="ARBA00009993"/>
    </source>
</evidence>
<keyword evidence="3 4" id="KW-0833">Ubl conjugation pathway</keyword>
<accession>A0A5N5GHM4</accession>
<name>A0A5N5GHM4_9ROSA</name>
<evidence type="ECO:0000313" key="7">
    <source>
        <dbReference type="EMBL" id="KAB2615036.1"/>
    </source>
</evidence>
<dbReference type="Pfam" id="PF01466">
    <property type="entry name" value="Skp1"/>
    <property type="match status" value="1"/>
</dbReference>
<feature type="domain" description="SKP1 component POZ" evidence="6">
    <location>
        <begin position="2"/>
        <end position="49"/>
    </location>
</feature>
<reference evidence="7 8" key="1">
    <citation type="submission" date="2019-09" db="EMBL/GenBank/DDBJ databases">
        <authorList>
            <person name="Ou C."/>
        </authorList>
    </citation>
    <scope>NUCLEOTIDE SEQUENCE [LARGE SCALE GENOMIC DNA]</scope>
    <source>
        <strain evidence="7">S2</strain>
        <tissue evidence="7">Leaf</tissue>
    </source>
</reference>
<comment type="similarity">
    <text evidence="2 4">Belongs to the SKP1 family.</text>
</comment>
<dbReference type="UniPathway" id="UPA00143"/>
<keyword evidence="8" id="KW-1185">Reference proteome</keyword>
<dbReference type="SUPFAM" id="SSF54695">
    <property type="entry name" value="POZ domain"/>
    <property type="match status" value="1"/>
</dbReference>
<dbReference type="OrthoDB" id="2342932at2759"/>
<dbReference type="SMART" id="SM00512">
    <property type="entry name" value="Skp1"/>
    <property type="match status" value="1"/>
</dbReference>
<evidence type="ECO:0000256" key="3">
    <source>
        <dbReference type="ARBA" id="ARBA00022786"/>
    </source>
</evidence>
<proteinExistence type="inferred from homology"/>
<evidence type="ECO:0000259" key="6">
    <source>
        <dbReference type="Pfam" id="PF03931"/>
    </source>
</evidence>
<comment type="subunit">
    <text evidence="4">Part of a SCF (SKP1-cullin-F-box) protein ligase complex.</text>
</comment>
<reference evidence="7 8" key="3">
    <citation type="submission" date="2019-11" db="EMBL/GenBank/DDBJ databases">
        <title>A de novo genome assembly of a pear dwarfing rootstock.</title>
        <authorList>
            <person name="Wang F."/>
            <person name="Wang J."/>
            <person name="Li S."/>
            <person name="Zhang Y."/>
            <person name="Fang M."/>
            <person name="Ma L."/>
            <person name="Zhao Y."/>
            <person name="Jiang S."/>
        </authorList>
    </citation>
    <scope>NUCLEOTIDE SEQUENCE [LARGE SCALE GENOMIC DNA]</scope>
    <source>
        <strain evidence="7">S2</strain>
        <tissue evidence="7">Leaf</tissue>
    </source>
</reference>
<dbReference type="InterPro" id="IPR036296">
    <property type="entry name" value="SKP1-like_dim_sf"/>
</dbReference>
<dbReference type="InterPro" id="IPR011333">
    <property type="entry name" value="SKP1/BTB/POZ_sf"/>
</dbReference>
<dbReference type="GO" id="GO:0016567">
    <property type="term" value="P:protein ubiquitination"/>
    <property type="evidence" value="ECO:0007669"/>
    <property type="project" value="UniProtKB-UniRule"/>
</dbReference>
<evidence type="ECO:0000256" key="1">
    <source>
        <dbReference type="ARBA" id="ARBA00004906"/>
    </source>
</evidence>
<gene>
    <name evidence="7" type="ORF">D8674_021624</name>
</gene>
<dbReference type="Proteomes" id="UP000327157">
    <property type="component" value="Chromosome 3"/>
</dbReference>